<organism evidence="4 5">
    <name type="scientific">Streptomyces coacervatus</name>
    <dbReference type="NCBI Taxonomy" id="647381"/>
    <lineage>
        <taxon>Bacteria</taxon>
        <taxon>Bacillati</taxon>
        <taxon>Actinomycetota</taxon>
        <taxon>Actinomycetes</taxon>
        <taxon>Kitasatosporales</taxon>
        <taxon>Streptomycetaceae</taxon>
        <taxon>Streptomyces</taxon>
    </lineage>
</organism>
<dbReference type="Gene3D" id="1.10.600.10">
    <property type="entry name" value="Farnesyl Diphosphate Synthase"/>
    <property type="match status" value="1"/>
</dbReference>
<dbReference type="Proteomes" id="UP001501009">
    <property type="component" value="Unassembled WGS sequence"/>
</dbReference>
<dbReference type="Pfam" id="PF19086">
    <property type="entry name" value="Terpene_syn_C_2"/>
    <property type="match status" value="1"/>
</dbReference>
<comment type="similarity">
    <text evidence="2">Belongs to the terpene synthase family.</text>
</comment>
<evidence type="ECO:0000256" key="1">
    <source>
        <dbReference type="ARBA" id="ARBA00023239"/>
    </source>
</evidence>
<dbReference type="PANTHER" id="PTHR35201">
    <property type="entry name" value="TERPENE SYNTHASE"/>
    <property type="match status" value="1"/>
</dbReference>
<keyword evidence="1 2" id="KW-0456">Lyase</keyword>
<evidence type="ECO:0000256" key="3">
    <source>
        <dbReference type="SAM" id="MobiDB-lite"/>
    </source>
</evidence>
<keyword evidence="2" id="KW-0460">Magnesium</keyword>
<sequence length="246" mass="26591">MLGIPHRPRTGAPGKGAPAGSAAGGGKSGAVAFSSYGTPTQMRRWCEEQRNWLFGVVHQVASSEQNRMPDVNEYLLHRLPGSAAAVAMAAVEMVTGHSLPAGLIDTPRVRAITEMTGLVISIDNDLLSYPLEQRAMGNAQNIINVLMHHRDLPLDSAISEATALRDTVMLRFLELSAAEEAQAGHAMSLYLESLRGSISGNLTWAPKAPRYAKNFPGGSVTIQITEDTDALQRSLPYSTTAWWWKI</sequence>
<reference evidence="5" key="1">
    <citation type="journal article" date="2019" name="Int. J. Syst. Evol. Microbiol.">
        <title>The Global Catalogue of Microorganisms (GCM) 10K type strain sequencing project: providing services to taxonomists for standard genome sequencing and annotation.</title>
        <authorList>
            <consortium name="The Broad Institute Genomics Platform"/>
            <consortium name="The Broad Institute Genome Sequencing Center for Infectious Disease"/>
            <person name="Wu L."/>
            <person name="Ma J."/>
        </authorList>
    </citation>
    <scope>NUCLEOTIDE SEQUENCE [LARGE SCALE GENOMIC DNA]</scope>
    <source>
        <strain evidence="5">JCM 17138</strain>
    </source>
</reference>
<dbReference type="InterPro" id="IPR008949">
    <property type="entry name" value="Isoprenoid_synthase_dom_sf"/>
</dbReference>
<keyword evidence="5" id="KW-1185">Reference proteome</keyword>
<dbReference type="EC" id="4.2.3.-" evidence="2"/>
<comment type="cofactor">
    <cofactor evidence="2">
        <name>Mg(2+)</name>
        <dbReference type="ChEBI" id="CHEBI:18420"/>
    </cofactor>
</comment>
<comment type="caution">
    <text evidence="4">The sequence shown here is derived from an EMBL/GenBank/DDBJ whole genome shotgun (WGS) entry which is preliminary data.</text>
</comment>
<feature type="region of interest" description="Disordered" evidence="3">
    <location>
        <begin position="1"/>
        <end position="24"/>
    </location>
</feature>
<keyword evidence="2" id="KW-0479">Metal-binding</keyword>
<dbReference type="InterPro" id="IPR034686">
    <property type="entry name" value="Terpene_cyclase-like_2"/>
</dbReference>
<name>A0ABP7HMF9_9ACTN</name>
<evidence type="ECO:0000313" key="5">
    <source>
        <dbReference type="Proteomes" id="UP001501009"/>
    </source>
</evidence>
<accession>A0ABP7HMF9</accession>
<dbReference type="EMBL" id="BAABDE010000017">
    <property type="protein sequence ID" value="GAA3799465.1"/>
    <property type="molecule type" value="Genomic_DNA"/>
</dbReference>
<feature type="compositionally biased region" description="Low complexity" evidence="3">
    <location>
        <begin position="11"/>
        <end position="21"/>
    </location>
</feature>
<dbReference type="RefSeq" id="WP_275778318.1">
    <property type="nucleotide sequence ID" value="NZ_BAABDE010000017.1"/>
</dbReference>
<dbReference type="SUPFAM" id="SSF48576">
    <property type="entry name" value="Terpenoid synthases"/>
    <property type="match status" value="1"/>
</dbReference>
<dbReference type="PANTHER" id="PTHR35201:SF4">
    <property type="entry name" value="BETA-PINACENE SYNTHASE-RELATED"/>
    <property type="match status" value="1"/>
</dbReference>
<proteinExistence type="inferred from homology"/>
<gene>
    <name evidence="4" type="ORF">GCM10022403_036840</name>
</gene>
<evidence type="ECO:0000313" key="4">
    <source>
        <dbReference type="EMBL" id="GAA3799465.1"/>
    </source>
</evidence>
<protein>
    <recommendedName>
        <fullName evidence="2">Terpene synthase</fullName>
        <ecNumber evidence="2">4.2.3.-</ecNumber>
    </recommendedName>
</protein>
<evidence type="ECO:0000256" key="2">
    <source>
        <dbReference type="RuleBase" id="RU366034"/>
    </source>
</evidence>